<dbReference type="EMBL" id="AFBI03000003">
    <property type="protein sequence ID" value="EJW02798.1"/>
    <property type="molecule type" value="Genomic_DNA"/>
</dbReference>
<dbReference type="OrthoDB" id="1162399at2759"/>
<reference evidence="7 8" key="1">
    <citation type="submission" date="2011-08" db="EMBL/GenBank/DDBJ databases">
        <authorList>
            <person name="Liu Z.J."/>
            <person name="Shi F.L."/>
            <person name="Lu J.Q."/>
            <person name="Li M."/>
            <person name="Wang Z.L."/>
        </authorList>
    </citation>
    <scope>NUCLEOTIDE SEQUENCE [LARGE SCALE GENOMIC DNA]</scope>
    <source>
        <strain evidence="7 8">USNM 41457</strain>
    </source>
</reference>
<feature type="domain" description="S1 motif" evidence="5">
    <location>
        <begin position="77"/>
        <end position="141"/>
    </location>
</feature>
<evidence type="ECO:0008006" key="9">
    <source>
        <dbReference type="Google" id="ProtNLM"/>
    </source>
</evidence>
<organism evidence="7 8">
    <name type="scientific">Edhazardia aedis (strain USNM 41457)</name>
    <name type="common">Microsporidian parasite</name>
    <dbReference type="NCBI Taxonomy" id="1003232"/>
    <lineage>
        <taxon>Eukaryota</taxon>
        <taxon>Fungi</taxon>
        <taxon>Fungi incertae sedis</taxon>
        <taxon>Microsporidia</taxon>
        <taxon>Edhazardia</taxon>
    </lineage>
</organism>
<dbReference type="Proteomes" id="UP000003163">
    <property type="component" value="Unassembled WGS sequence"/>
</dbReference>
<dbReference type="Gene3D" id="2.40.50.140">
    <property type="entry name" value="Nucleic acid-binding proteins"/>
    <property type="match status" value="1"/>
</dbReference>
<evidence type="ECO:0000313" key="8">
    <source>
        <dbReference type="Proteomes" id="UP000003163"/>
    </source>
</evidence>
<dbReference type="Pfam" id="PF03876">
    <property type="entry name" value="SHS2_Rpb7-N"/>
    <property type="match status" value="1"/>
</dbReference>
<sequence length="157" mass="17604">MFFTGELFQTIYIPPFELSHNITQIIQTKLYKTVVGTCSQENGLIIMVLDILTIDGGKISTTGHVVFKVNYKALLLKPIKSEIIDAPIVDVNAMGVFCEAGPLTIFVSSFHIKEKIWKNNELKKNDKLRIKIIGTKIDSKRPYAIGTIQEEHLGKIA</sequence>
<dbReference type="PANTHER" id="PTHR12709:SF4">
    <property type="entry name" value="DNA-DIRECTED RNA POLYMERASE II SUBUNIT RPB7"/>
    <property type="match status" value="1"/>
</dbReference>
<dbReference type="OMA" id="TMRQPGL"/>
<dbReference type="GO" id="GO:0000932">
    <property type="term" value="C:P-body"/>
    <property type="evidence" value="ECO:0007669"/>
    <property type="project" value="EnsemblFungi"/>
</dbReference>
<dbReference type="Pfam" id="PF00575">
    <property type="entry name" value="S1"/>
    <property type="match status" value="1"/>
</dbReference>
<dbReference type="InParanoid" id="J8ZT02"/>
<comment type="caution">
    <text evidence="7">The sequence shown here is derived from an EMBL/GenBank/DDBJ whole genome shotgun (WGS) entry which is preliminary data.</text>
</comment>
<dbReference type="GO" id="GO:0060213">
    <property type="term" value="P:positive regulation of nuclear-transcribed mRNA poly(A) tail shortening"/>
    <property type="evidence" value="ECO:0007669"/>
    <property type="project" value="EnsemblFungi"/>
</dbReference>
<dbReference type="GO" id="GO:0005665">
    <property type="term" value="C:RNA polymerase II, core complex"/>
    <property type="evidence" value="ECO:0007669"/>
    <property type="project" value="EnsemblFungi"/>
</dbReference>
<reference evidence="8" key="2">
    <citation type="submission" date="2015-07" db="EMBL/GenBank/DDBJ databases">
        <title>Contrasting host-pathogen interactions and genome evolution in two generalist and specialist microsporidian pathogens of mosquitoes.</title>
        <authorList>
            <consortium name="The Broad Institute Genomics Platform"/>
            <consortium name="The Broad Institute Genome Sequencing Center for Infectious Disease"/>
            <person name="Cuomo C.A."/>
            <person name="Sanscrainte N.D."/>
            <person name="Goldberg J.M."/>
            <person name="Heiman D."/>
            <person name="Young S."/>
            <person name="Zeng Q."/>
            <person name="Becnel J.J."/>
            <person name="Birren B.W."/>
        </authorList>
    </citation>
    <scope>NUCLEOTIDE SEQUENCE [LARGE SCALE GENOMIC DNA]</scope>
    <source>
        <strain evidence="8">USNM 41457</strain>
    </source>
</reference>
<dbReference type="InterPro" id="IPR005576">
    <property type="entry name" value="Rpb7-like_N"/>
</dbReference>
<gene>
    <name evidence="7" type="ORF">EDEG_00255</name>
</gene>
<dbReference type="GO" id="GO:0045948">
    <property type="term" value="P:positive regulation of translational initiation"/>
    <property type="evidence" value="ECO:0007669"/>
    <property type="project" value="EnsemblFungi"/>
</dbReference>
<dbReference type="InterPro" id="IPR045113">
    <property type="entry name" value="Rpb7-like"/>
</dbReference>
<dbReference type="GO" id="GO:0010590">
    <property type="term" value="P:regulation of septum digestion after cytokinesis"/>
    <property type="evidence" value="ECO:0007669"/>
    <property type="project" value="EnsemblFungi"/>
</dbReference>
<dbReference type="GO" id="GO:0006367">
    <property type="term" value="P:transcription initiation at RNA polymerase II promoter"/>
    <property type="evidence" value="ECO:0007669"/>
    <property type="project" value="EnsemblFungi"/>
</dbReference>
<dbReference type="SUPFAM" id="SSF88798">
    <property type="entry name" value="N-terminal, heterodimerisation domain of RBP7 (RpoE)"/>
    <property type="match status" value="1"/>
</dbReference>
<dbReference type="GO" id="GO:0003968">
    <property type="term" value="F:RNA-directed RNA polymerase activity"/>
    <property type="evidence" value="ECO:0007669"/>
    <property type="project" value="EnsemblFungi"/>
</dbReference>
<dbReference type="AlphaFoldDB" id="J8ZT02"/>
<dbReference type="SUPFAM" id="SSF50249">
    <property type="entry name" value="Nucleic acid-binding proteins"/>
    <property type="match status" value="1"/>
</dbReference>
<dbReference type="GO" id="GO:0003697">
    <property type="term" value="F:single-stranded DNA binding"/>
    <property type="evidence" value="ECO:0007669"/>
    <property type="project" value="EnsemblFungi"/>
</dbReference>
<dbReference type="Gene3D" id="3.30.1490.120">
    <property type="entry name" value="RNA polymerase Rpb7-like, N-terminal domain"/>
    <property type="match status" value="1"/>
</dbReference>
<evidence type="ECO:0000256" key="4">
    <source>
        <dbReference type="ARBA" id="ARBA00023163"/>
    </source>
</evidence>
<accession>J8ZT02</accession>
<evidence type="ECO:0000256" key="3">
    <source>
        <dbReference type="ARBA" id="ARBA00022478"/>
    </source>
</evidence>
<dbReference type="InterPro" id="IPR003029">
    <property type="entry name" value="S1_domain"/>
</dbReference>
<name>J8ZT02_EDHAE</name>
<dbReference type="GO" id="GO:0000956">
    <property type="term" value="P:nuclear-transcribed mRNA catabolic process"/>
    <property type="evidence" value="ECO:0007669"/>
    <property type="project" value="EnsemblFungi"/>
</dbReference>
<evidence type="ECO:0000256" key="1">
    <source>
        <dbReference type="ARBA" id="ARBA00004123"/>
    </source>
</evidence>
<dbReference type="InterPro" id="IPR036898">
    <property type="entry name" value="RNA_pol_Rpb7-like_N_sf"/>
</dbReference>
<evidence type="ECO:0000256" key="2">
    <source>
        <dbReference type="ARBA" id="ARBA00009307"/>
    </source>
</evidence>
<dbReference type="GO" id="GO:0031369">
    <property type="term" value="F:translation initiation factor binding"/>
    <property type="evidence" value="ECO:0007669"/>
    <property type="project" value="EnsemblFungi"/>
</dbReference>
<dbReference type="PANTHER" id="PTHR12709">
    <property type="entry name" value="DNA-DIRECTED RNA POLYMERASE II, III"/>
    <property type="match status" value="1"/>
</dbReference>
<dbReference type="FunCoup" id="J8ZT02">
    <property type="interactions" value="202"/>
</dbReference>
<dbReference type="VEuPathDB" id="MicrosporidiaDB:EDEG_00255"/>
<dbReference type="STRING" id="1003232.J8ZT02"/>
<dbReference type="GO" id="GO:1990328">
    <property type="term" value="C:RPB4-RPB7 complex"/>
    <property type="evidence" value="ECO:0007669"/>
    <property type="project" value="EnsemblFungi"/>
</dbReference>
<feature type="domain" description="RNA polymerase Rpb7-like N-terminal" evidence="6">
    <location>
        <begin position="10"/>
        <end position="59"/>
    </location>
</feature>
<dbReference type="GO" id="GO:0003727">
    <property type="term" value="F:single-stranded RNA binding"/>
    <property type="evidence" value="ECO:0007669"/>
    <property type="project" value="EnsemblFungi"/>
</dbReference>
<protein>
    <recommendedName>
        <fullName evidence="9">DNA-directed RNA polymerase II subunit RPB7</fullName>
    </recommendedName>
</protein>
<dbReference type="InterPro" id="IPR012340">
    <property type="entry name" value="NA-bd_OB-fold"/>
</dbReference>
<proteinExistence type="inferred from homology"/>
<evidence type="ECO:0000313" key="7">
    <source>
        <dbReference type="EMBL" id="EJW02798.1"/>
    </source>
</evidence>
<keyword evidence="4" id="KW-0804">Transcription</keyword>
<dbReference type="GO" id="GO:0006368">
    <property type="term" value="P:transcription elongation by RNA polymerase II"/>
    <property type="evidence" value="ECO:0007669"/>
    <property type="project" value="EnsemblFungi"/>
</dbReference>
<evidence type="ECO:0000259" key="6">
    <source>
        <dbReference type="Pfam" id="PF03876"/>
    </source>
</evidence>
<comment type="similarity">
    <text evidence="2">Belongs to the eukaryotic RPB7/RPC8 RNA polymerase subunit family.</text>
</comment>
<comment type="subcellular location">
    <subcellularLocation>
        <location evidence="1">Nucleus</location>
    </subcellularLocation>
</comment>
<dbReference type="HOGENOM" id="CLU_085878_2_0_1"/>
<keyword evidence="8" id="KW-1185">Reference proteome</keyword>
<evidence type="ECO:0000259" key="5">
    <source>
        <dbReference type="Pfam" id="PF00575"/>
    </source>
</evidence>
<keyword evidence="3" id="KW-0240">DNA-directed RNA polymerase</keyword>